<feature type="signal peptide" evidence="1">
    <location>
        <begin position="1"/>
        <end position="19"/>
    </location>
</feature>
<evidence type="ECO:0000313" key="2">
    <source>
        <dbReference type="EMBL" id="MPY66971.1"/>
    </source>
</evidence>
<dbReference type="AlphaFoldDB" id="A0A7X1TS09"/>
<comment type="caution">
    <text evidence="2">The sequence shown here is derived from an EMBL/GenBank/DDBJ whole genome shotgun (WGS) entry which is preliminary data.</text>
</comment>
<keyword evidence="3" id="KW-1185">Reference proteome</keyword>
<sequence length="226" mass="23580">MRRLILSALLALAPGTLAAAQLAPPPTVQSIPATPLRSAAPAAATATTPAVAVPFQNGQTWLLEGRTDRGRAFRSELVLGPLRVEEQRLFQEGLRQAGGLGQGAINAVFAGTPQGAGEAQILMVARAADESLVTVIPNPSVDDLLADPEAEMEELTFCFLLADPGGRSFSGLSLRMREEGETYTVTGTVGGTAGTAQPNGREAMLTALRGIYAPLFGVGECKLTRR</sequence>
<evidence type="ECO:0000313" key="3">
    <source>
        <dbReference type="Proteomes" id="UP000484842"/>
    </source>
</evidence>
<protein>
    <submittedName>
        <fullName evidence="2">Uncharacterized protein</fullName>
    </submittedName>
</protein>
<accession>A0A7X1TS09</accession>
<gene>
    <name evidence="2" type="ORF">F8S09_09760</name>
</gene>
<keyword evidence="1" id="KW-0732">Signal</keyword>
<evidence type="ECO:0000256" key="1">
    <source>
        <dbReference type="SAM" id="SignalP"/>
    </source>
</evidence>
<dbReference type="RefSeq" id="WP_152871284.1">
    <property type="nucleotide sequence ID" value="NZ_WBSL01000003.1"/>
</dbReference>
<feature type="chain" id="PRO_5031061431" evidence="1">
    <location>
        <begin position="20"/>
        <end position="226"/>
    </location>
</feature>
<dbReference type="Proteomes" id="UP000484842">
    <property type="component" value="Unassembled WGS sequence"/>
</dbReference>
<organism evidence="2 3">
    <name type="scientific">Deinococcus terrestris</name>
    <dbReference type="NCBI Taxonomy" id="2651870"/>
    <lineage>
        <taxon>Bacteria</taxon>
        <taxon>Thermotogati</taxon>
        <taxon>Deinococcota</taxon>
        <taxon>Deinococci</taxon>
        <taxon>Deinococcales</taxon>
        <taxon>Deinococcaceae</taxon>
        <taxon>Deinococcus</taxon>
    </lineage>
</organism>
<reference evidence="2 3" key="1">
    <citation type="submission" date="2019-10" db="EMBL/GenBank/DDBJ databases">
        <title>Deinococcus sp. isolated from soil.</title>
        <authorList>
            <person name="Li Y."/>
            <person name="Wang J."/>
        </authorList>
    </citation>
    <scope>NUCLEOTIDE SEQUENCE [LARGE SCALE GENOMIC DNA]</scope>
    <source>
        <strain evidence="2 3">SDU3-2</strain>
    </source>
</reference>
<name>A0A7X1TS09_9DEIO</name>
<proteinExistence type="predicted"/>
<dbReference type="EMBL" id="WBSL01000003">
    <property type="protein sequence ID" value="MPY66971.1"/>
    <property type="molecule type" value="Genomic_DNA"/>
</dbReference>